<organism evidence="1 2">
    <name type="scientific">Dendrobium thyrsiflorum</name>
    <name type="common">Pinecone-like raceme dendrobium</name>
    <name type="synonym">Orchid</name>
    <dbReference type="NCBI Taxonomy" id="117978"/>
    <lineage>
        <taxon>Eukaryota</taxon>
        <taxon>Viridiplantae</taxon>
        <taxon>Streptophyta</taxon>
        <taxon>Embryophyta</taxon>
        <taxon>Tracheophyta</taxon>
        <taxon>Spermatophyta</taxon>
        <taxon>Magnoliopsida</taxon>
        <taxon>Liliopsida</taxon>
        <taxon>Asparagales</taxon>
        <taxon>Orchidaceae</taxon>
        <taxon>Epidendroideae</taxon>
        <taxon>Malaxideae</taxon>
        <taxon>Dendrobiinae</taxon>
        <taxon>Dendrobium</taxon>
    </lineage>
</organism>
<comment type="caution">
    <text evidence="1">The sequence shown here is derived from an EMBL/GenBank/DDBJ whole genome shotgun (WGS) entry which is preliminary data.</text>
</comment>
<name>A0ABD0VW63_DENTH</name>
<protein>
    <submittedName>
        <fullName evidence="1">Uncharacterized protein</fullName>
    </submittedName>
</protein>
<gene>
    <name evidence="1" type="ORF">M5K25_001149</name>
</gene>
<dbReference type="AlphaFoldDB" id="A0ABD0VW63"/>
<sequence length="106" mass="11595">MISEDGEFPADSPHSFRTIVVSDTLIVCALQSIGVKNAYIIGLLTLVPNIFFSKAQNHLNTSYPPPFMRMALFPWYWTAGMTAGHMTIPGGLIAIEPGIDCRCHGN</sequence>
<evidence type="ECO:0000313" key="2">
    <source>
        <dbReference type="Proteomes" id="UP001552299"/>
    </source>
</evidence>
<keyword evidence="2" id="KW-1185">Reference proteome</keyword>
<proteinExistence type="predicted"/>
<evidence type="ECO:0000313" key="1">
    <source>
        <dbReference type="EMBL" id="KAL0929205.1"/>
    </source>
</evidence>
<accession>A0ABD0VW63</accession>
<dbReference type="EMBL" id="JANQDX010000001">
    <property type="protein sequence ID" value="KAL0929205.1"/>
    <property type="molecule type" value="Genomic_DNA"/>
</dbReference>
<dbReference type="Proteomes" id="UP001552299">
    <property type="component" value="Unassembled WGS sequence"/>
</dbReference>
<reference evidence="1 2" key="1">
    <citation type="journal article" date="2024" name="Plant Biotechnol. J.">
        <title>Dendrobium thyrsiflorum genome and its molecular insights into genes involved in important horticultural traits.</title>
        <authorList>
            <person name="Chen B."/>
            <person name="Wang J.Y."/>
            <person name="Zheng P.J."/>
            <person name="Li K.L."/>
            <person name="Liang Y.M."/>
            <person name="Chen X.F."/>
            <person name="Zhang C."/>
            <person name="Zhao X."/>
            <person name="He X."/>
            <person name="Zhang G.Q."/>
            <person name="Liu Z.J."/>
            <person name="Xu Q."/>
        </authorList>
    </citation>
    <scope>NUCLEOTIDE SEQUENCE [LARGE SCALE GENOMIC DNA]</scope>
    <source>
        <strain evidence="1">GZMU011</strain>
    </source>
</reference>